<dbReference type="SUPFAM" id="SSF56954">
    <property type="entry name" value="Outer membrane efflux proteins (OEP)"/>
    <property type="match status" value="1"/>
</dbReference>
<dbReference type="OrthoDB" id="9770517at2"/>
<feature type="coiled-coil region" evidence="3">
    <location>
        <begin position="65"/>
        <end position="99"/>
    </location>
</feature>
<evidence type="ECO:0000256" key="3">
    <source>
        <dbReference type="SAM" id="Coils"/>
    </source>
</evidence>
<evidence type="ECO:0000313" key="6">
    <source>
        <dbReference type="Proteomes" id="UP000051497"/>
    </source>
</evidence>
<keyword evidence="2" id="KW-1134">Transmembrane beta strand</keyword>
<dbReference type="PANTHER" id="PTHR30203:SF33">
    <property type="entry name" value="BLR4455 PROTEIN"/>
    <property type="match status" value="1"/>
</dbReference>
<keyword evidence="2" id="KW-0472">Membrane</keyword>
<evidence type="ECO:0000256" key="2">
    <source>
        <dbReference type="RuleBase" id="RU362097"/>
    </source>
</evidence>
<keyword evidence="2" id="KW-0564">Palmitate</keyword>
<organism evidence="4">
    <name type="scientific">Candidatus Berkiella aquae</name>
    <dbReference type="NCBI Taxonomy" id="295108"/>
    <lineage>
        <taxon>Bacteria</taxon>
        <taxon>Pseudomonadati</taxon>
        <taxon>Pseudomonadota</taxon>
        <taxon>Gammaproteobacteria</taxon>
        <taxon>Candidatus Berkiellales</taxon>
        <taxon>Candidatus Berkiellaceae</taxon>
        <taxon>Candidatus Berkiella</taxon>
    </lineage>
</organism>
<evidence type="ECO:0000313" key="4">
    <source>
        <dbReference type="EMBL" id="KRG19426.1"/>
    </source>
</evidence>
<dbReference type="PROSITE" id="PS51257">
    <property type="entry name" value="PROKAR_LIPOPROTEIN"/>
    <property type="match status" value="1"/>
</dbReference>
<dbReference type="Pfam" id="PF02321">
    <property type="entry name" value="OEP"/>
    <property type="match status" value="2"/>
</dbReference>
<dbReference type="PATRIC" id="fig|1590043.3.peg.2847"/>
<dbReference type="GO" id="GO:0015562">
    <property type="term" value="F:efflux transmembrane transporter activity"/>
    <property type="evidence" value="ECO:0007669"/>
    <property type="project" value="InterPro"/>
</dbReference>
<accession>A0A0Q9YP73</accession>
<dbReference type="Proteomes" id="UP000051497">
    <property type="component" value="Unassembled WGS sequence"/>
</dbReference>
<dbReference type="AlphaFoldDB" id="A0A0Q9YP73"/>
<keyword evidence="2" id="KW-0449">Lipoprotein</keyword>
<protein>
    <submittedName>
        <fullName evidence="5">Efflux transporter outer membrane subunit</fullName>
    </submittedName>
    <submittedName>
        <fullName evidence="4">Outer membrane protein OprM</fullName>
    </submittedName>
</protein>
<reference evidence="5" key="3">
    <citation type="submission" date="2021-06" db="EMBL/GenBank/DDBJ databases">
        <title>Genomic Description and Analysis of Intracellular Bacteria, Candidatus Berkiella cookevillensis and Candidatus Berkiella aquae.</title>
        <authorList>
            <person name="Kidane D.T."/>
            <person name="Mehari Y.T."/>
            <person name="Rice F.C."/>
            <person name="Arivett B.A."/>
            <person name="Farone A.L."/>
            <person name="Berk S.G."/>
            <person name="Farone M.B."/>
        </authorList>
    </citation>
    <scope>NUCLEOTIDE SEQUENCE</scope>
    <source>
        <strain evidence="5">HT99</strain>
    </source>
</reference>
<comment type="subcellular location">
    <subcellularLocation>
        <location evidence="2">Cell outer membrane</location>
        <topology evidence="2">Lipid-anchor</topology>
    </subcellularLocation>
</comment>
<comment type="similarity">
    <text evidence="1 2">Belongs to the outer membrane factor (OMF) (TC 1.B.17) family.</text>
</comment>
<evidence type="ECO:0000256" key="1">
    <source>
        <dbReference type="ARBA" id="ARBA00007613"/>
    </source>
</evidence>
<dbReference type="RefSeq" id="WP_075067399.1">
    <property type="nucleotide sequence ID" value="NZ_LKAJ02000001.1"/>
</dbReference>
<dbReference type="Gene3D" id="1.20.1600.10">
    <property type="entry name" value="Outer membrane efflux proteins (OEP)"/>
    <property type="match status" value="1"/>
</dbReference>
<name>A0A0Q9YP73_9GAMM</name>
<dbReference type="EMBL" id="LKAJ02000001">
    <property type="protein sequence ID" value="MCS5709862.1"/>
    <property type="molecule type" value="Genomic_DNA"/>
</dbReference>
<dbReference type="NCBIfam" id="TIGR01845">
    <property type="entry name" value="outer_NodT"/>
    <property type="match status" value="1"/>
</dbReference>
<keyword evidence="3" id="KW-0175">Coiled coil</keyword>
<evidence type="ECO:0000313" key="5">
    <source>
        <dbReference type="EMBL" id="MCS5709862.1"/>
    </source>
</evidence>
<dbReference type="EMBL" id="LKAJ01000016">
    <property type="protein sequence ID" value="KRG19426.1"/>
    <property type="molecule type" value="Genomic_DNA"/>
</dbReference>
<reference evidence="4" key="1">
    <citation type="submission" date="2015-09" db="EMBL/GenBank/DDBJ databases">
        <title>Draft Genome Sequences of Two Novel Amoeba-resistant Intranuclear Bacteria, Candidatus Berkiella cookevillensis and Candidatus Berkiella aquae.</title>
        <authorList>
            <person name="Mehari Y.T."/>
            <person name="Arivett B.A."/>
            <person name="Farone A.L."/>
            <person name="Gunderson J.H."/>
            <person name="Farone M.B."/>
        </authorList>
    </citation>
    <scope>NUCLEOTIDE SEQUENCE [LARGE SCALE GENOMIC DNA]</scope>
    <source>
        <strain evidence="4">HT99</strain>
    </source>
</reference>
<keyword evidence="6" id="KW-1185">Reference proteome</keyword>
<keyword evidence="2" id="KW-0812">Transmembrane</keyword>
<dbReference type="GO" id="GO:0009279">
    <property type="term" value="C:cell outer membrane"/>
    <property type="evidence" value="ECO:0007669"/>
    <property type="project" value="UniProtKB-SubCell"/>
</dbReference>
<dbReference type="PANTHER" id="PTHR30203">
    <property type="entry name" value="OUTER MEMBRANE CATION EFFLUX PROTEIN"/>
    <property type="match status" value="1"/>
</dbReference>
<proteinExistence type="inferred from homology"/>
<gene>
    <name evidence="4" type="primary">oprM_2</name>
    <name evidence="5" type="ORF">HT99x_000320</name>
    <name evidence="4" type="ORF">HT99x_02800</name>
</gene>
<comment type="caution">
    <text evidence="4">The sequence shown here is derived from an EMBL/GenBank/DDBJ whole genome shotgun (WGS) entry which is preliminary data.</text>
</comment>
<dbReference type="Gene3D" id="2.20.200.10">
    <property type="entry name" value="Outer membrane efflux proteins (OEP)"/>
    <property type="match status" value="1"/>
</dbReference>
<reference evidence="5" key="2">
    <citation type="journal article" date="2016" name="Genome Announc.">
        <title>Draft Genome Sequences of Two Novel Amoeba-Resistant Intranuclear Bacteria, 'Candidatus Berkiella cookevillensis' and 'Candidatus Berkiella aquae'.</title>
        <authorList>
            <person name="Mehari Y.T."/>
            <person name="Arivett B.A."/>
            <person name="Farone A.L."/>
            <person name="Gunderson J.H."/>
            <person name="Farone M.B."/>
        </authorList>
    </citation>
    <scope>NUCLEOTIDE SEQUENCE</scope>
    <source>
        <strain evidence="5">HT99</strain>
    </source>
</reference>
<sequence>MRNKIVVLITLLLLQGCTVGPDYVRPETIVPIEYKEAPPNGWKTASPQDDCERGPWWEVFNDPVLNALINQVEISNQNIQVAQAQYRQAQALVAQARANYFPVITTNASVSRSKTPTFNNLNKESNSDSDFGDNVSNEYLVTAGTTWEPDLWGSVRRLVEANKAARDASKAQLALTTLLMQSSLAQTYFQLRGLDGDQRVFDETVNNYQKLYKITYNRYQVGVASKGDVLQVKSLLEQAQASAIDNRINRALYEHAIAVLIGEVPANFTLAPCDTIYPVAYIPIEIPSALLERRPDIAQAERQVAQANAEIGVAMAAYFPVLTLNGEYGYDTNQFLKLFSGPASLWSIGAQLAQTVFDGGARKANVQIATANYDATIANYRQVVLAAFQDVEDNLATLRILNQELIVQEASLKTAEQALTIITNEYKAGTAALADILNAEITTFNASKGVNDVRYRRLYAAVGLINALGGDYPTEED</sequence>
<dbReference type="InterPro" id="IPR003423">
    <property type="entry name" value="OMP_efflux"/>
</dbReference>
<dbReference type="InterPro" id="IPR010131">
    <property type="entry name" value="MdtP/NodT-like"/>
</dbReference>
<dbReference type="STRING" id="295108.HT99x_02800"/>